<dbReference type="Gene3D" id="1.50.10.20">
    <property type="match status" value="1"/>
</dbReference>
<comment type="caution">
    <text evidence="9">The sequence shown here is derived from an EMBL/GenBank/DDBJ whole genome shotgun (WGS) entry which is preliminary data.</text>
</comment>
<comment type="similarity">
    <text evidence="2">Belongs to the protein prenyltransferase subunit beta family.</text>
</comment>
<dbReference type="InterPro" id="IPR001330">
    <property type="entry name" value="Prenyltrans"/>
</dbReference>
<accession>A0A9P6TY73</accession>
<evidence type="ECO:0000256" key="7">
    <source>
        <dbReference type="ARBA" id="ARBA00022833"/>
    </source>
</evidence>
<keyword evidence="3" id="KW-0637">Prenyltransferase</keyword>
<dbReference type="Proteomes" id="UP000726737">
    <property type="component" value="Unassembled WGS sequence"/>
</dbReference>
<keyword evidence="4 9" id="KW-0808">Transferase</keyword>
<keyword evidence="7" id="KW-0862">Zinc</keyword>
<evidence type="ECO:0000313" key="10">
    <source>
        <dbReference type="Proteomes" id="UP000726737"/>
    </source>
</evidence>
<evidence type="ECO:0000259" key="8">
    <source>
        <dbReference type="Pfam" id="PF00432"/>
    </source>
</evidence>
<evidence type="ECO:0000256" key="1">
    <source>
        <dbReference type="ARBA" id="ARBA00001947"/>
    </source>
</evidence>
<dbReference type="GO" id="GO:0005953">
    <property type="term" value="C:CAAX-protein geranylgeranyltransferase complex"/>
    <property type="evidence" value="ECO:0007669"/>
    <property type="project" value="TreeGrafter"/>
</dbReference>
<comment type="cofactor">
    <cofactor evidence="1">
        <name>Zn(2+)</name>
        <dbReference type="ChEBI" id="CHEBI:29105"/>
    </cofactor>
</comment>
<keyword evidence="10" id="KW-1185">Reference proteome</keyword>
<organism evidence="9 10">
    <name type="scientific">Mortierella polycephala</name>
    <dbReference type="NCBI Taxonomy" id="41804"/>
    <lineage>
        <taxon>Eukaryota</taxon>
        <taxon>Fungi</taxon>
        <taxon>Fungi incertae sedis</taxon>
        <taxon>Mucoromycota</taxon>
        <taxon>Mortierellomycotina</taxon>
        <taxon>Mortierellomycetes</taxon>
        <taxon>Mortierellales</taxon>
        <taxon>Mortierellaceae</taxon>
        <taxon>Mortierella</taxon>
    </lineage>
</organism>
<keyword evidence="6" id="KW-0677">Repeat</keyword>
<reference evidence="9" key="1">
    <citation type="journal article" date="2020" name="Fungal Divers.">
        <title>Resolving the Mortierellaceae phylogeny through synthesis of multi-gene phylogenetics and phylogenomics.</title>
        <authorList>
            <person name="Vandepol N."/>
            <person name="Liber J."/>
            <person name="Desiro A."/>
            <person name="Na H."/>
            <person name="Kennedy M."/>
            <person name="Barry K."/>
            <person name="Grigoriev I.V."/>
            <person name="Miller A.N."/>
            <person name="O'Donnell K."/>
            <person name="Stajich J.E."/>
            <person name="Bonito G."/>
        </authorList>
    </citation>
    <scope>NUCLEOTIDE SEQUENCE</scope>
    <source>
        <strain evidence="9">KOD948</strain>
    </source>
</reference>
<evidence type="ECO:0000256" key="6">
    <source>
        <dbReference type="ARBA" id="ARBA00022737"/>
    </source>
</evidence>
<dbReference type="InterPro" id="IPR045089">
    <property type="entry name" value="PGGT1B-like"/>
</dbReference>
<dbReference type="GO" id="GO:0004662">
    <property type="term" value="F:CAAX-protein geranylgeranyltransferase activity"/>
    <property type="evidence" value="ECO:0007669"/>
    <property type="project" value="TreeGrafter"/>
</dbReference>
<evidence type="ECO:0000256" key="3">
    <source>
        <dbReference type="ARBA" id="ARBA00022602"/>
    </source>
</evidence>
<dbReference type="PANTHER" id="PTHR11774">
    <property type="entry name" value="GERANYLGERANYL TRANSFERASE TYPE BETA SUBUNIT"/>
    <property type="match status" value="1"/>
</dbReference>
<dbReference type="EMBL" id="JAAAJA010000580">
    <property type="protein sequence ID" value="KAG0251611.1"/>
    <property type="molecule type" value="Genomic_DNA"/>
</dbReference>
<dbReference type="GO" id="GO:0046872">
    <property type="term" value="F:metal ion binding"/>
    <property type="evidence" value="ECO:0007669"/>
    <property type="project" value="UniProtKB-KW"/>
</dbReference>
<dbReference type="PANTHER" id="PTHR11774:SF4">
    <property type="entry name" value="GERANYLGERANYL TRANSFERASE TYPE-1 SUBUNIT BETA"/>
    <property type="match status" value="1"/>
</dbReference>
<gene>
    <name evidence="9" type="primary">PGGT1B</name>
    <name evidence="9" type="ORF">BG011_007499</name>
</gene>
<proteinExistence type="inferred from homology"/>
<evidence type="ECO:0000256" key="4">
    <source>
        <dbReference type="ARBA" id="ARBA00022679"/>
    </source>
</evidence>
<feature type="domain" description="Prenyltransferase alpha-alpha toroid" evidence="8">
    <location>
        <begin position="37"/>
        <end position="404"/>
    </location>
</feature>
<evidence type="ECO:0000256" key="5">
    <source>
        <dbReference type="ARBA" id="ARBA00022723"/>
    </source>
</evidence>
<evidence type="ECO:0000256" key="2">
    <source>
        <dbReference type="ARBA" id="ARBA00010497"/>
    </source>
</evidence>
<dbReference type="AlphaFoldDB" id="A0A9P6TY73"/>
<dbReference type="InterPro" id="IPR008930">
    <property type="entry name" value="Terpenoid_cyclase/PrenylTrfase"/>
</dbReference>
<keyword evidence="5" id="KW-0479">Metal-binding</keyword>
<name>A0A9P6TY73_9FUNG</name>
<dbReference type="OrthoDB" id="24893at2759"/>
<dbReference type="Pfam" id="PF00432">
    <property type="entry name" value="Prenyltrans"/>
    <property type="match status" value="1"/>
</dbReference>
<dbReference type="SUPFAM" id="SSF48239">
    <property type="entry name" value="Terpenoid cyclases/Protein prenyltransferases"/>
    <property type="match status" value="1"/>
</dbReference>
<sequence length="422" mass="47044">MLDSQDPNSSVASTEADITDTIAAAAQPDQWASQKKFEREKHINYFKRSLQMLPGVYTSMDTHRMTLGMFALGGLELLGVLEETVSEANRQAWIEWIYSQQRIPDPLVGEDELSDKNAGLYGFGGPFSGLPFQDQSVAEGYQGCECGARSTVYDTAHITMTYTALLMLVLLGDDLSRVAKEPILRSLRKLQQPNGCFVPCITDPESDMRFLYCAAAISHILNDWSGFNRQTALQFIRGSQTYEHGISQSMYQEAHGGPTYCAVATLGLLGGEALGDQKTMIRNEGEAEDAFEERKSQAGFVDKEGTRRWCLLRQLTGFQGRTNKVVDTCYSFWVGGTLATLGSMDLVNYECNRSFLMDTQHESFGGFGKWIDAYPDVLHSYMGIAGLSLMGEPGIRPMDPLLNISKRMQERLYTQSVFWRSS</sequence>
<protein>
    <submittedName>
        <fullName evidence="9">Geranylgeranyl transferase type-1 subunit beta</fullName>
    </submittedName>
</protein>
<evidence type="ECO:0000313" key="9">
    <source>
        <dbReference type="EMBL" id="KAG0251611.1"/>
    </source>
</evidence>